<protein>
    <recommendedName>
        <fullName evidence="5">Pentatricopeptide repeat-containing protein</fullName>
    </recommendedName>
</protein>
<feature type="repeat" description="PPR" evidence="2">
    <location>
        <begin position="503"/>
        <end position="537"/>
    </location>
</feature>
<dbReference type="FunFam" id="1.25.40.10:FF:000285">
    <property type="entry name" value="Pentatricopeptide repeat-containing protein, chloroplastic"/>
    <property type="match status" value="1"/>
</dbReference>
<dbReference type="InterPro" id="IPR046960">
    <property type="entry name" value="PPR_At4g14850-like_plant"/>
</dbReference>
<organism evidence="3 4">
    <name type="scientific">Stephania japonica</name>
    <dbReference type="NCBI Taxonomy" id="461633"/>
    <lineage>
        <taxon>Eukaryota</taxon>
        <taxon>Viridiplantae</taxon>
        <taxon>Streptophyta</taxon>
        <taxon>Embryophyta</taxon>
        <taxon>Tracheophyta</taxon>
        <taxon>Spermatophyta</taxon>
        <taxon>Magnoliopsida</taxon>
        <taxon>Ranunculales</taxon>
        <taxon>Menispermaceae</taxon>
        <taxon>Menispermoideae</taxon>
        <taxon>Cissampelideae</taxon>
        <taxon>Stephania</taxon>
    </lineage>
</organism>
<dbReference type="GO" id="GO:0099402">
    <property type="term" value="P:plant organ development"/>
    <property type="evidence" value="ECO:0007669"/>
    <property type="project" value="UniProtKB-ARBA"/>
</dbReference>
<dbReference type="FunFam" id="1.25.40.10:FF:000158">
    <property type="entry name" value="pentatricopeptide repeat-containing protein At2g33680"/>
    <property type="match status" value="1"/>
</dbReference>
<dbReference type="Proteomes" id="UP001417504">
    <property type="component" value="Unassembled WGS sequence"/>
</dbReference>
<dbReference type="GO" id="GO:0009451">
    <property type="term" value="P:RNA modification"/>
    <property type="evidence" value="ECO:0007669"/>
    <property type="project" value="InterPro"/>
</dbReference>
<accession>A0AAP0IJ24</accession>
<feature type="repeat" description="PPR" evidence="2">
    <location>
        <begin position="639"/>
        <end position="669"/>
    </location>
</feature>
<dbReference type="GO" id="GO:0003723">
    <property type="term" value="F:RNA binding"/>
    <property type="evidence" value="ECO:0007669"/>
    <property type="project" value="InterPro"/>
</dbReference>
<dbReference type="AlphaFoldDB" id="A0AAP0IJ24"/>
<dbReference type="InterPro" id="IPR011990">
    <property type="entry name" value="TPR-like_helical_dom_sf"/>
</dbReference>
<evidence type="ECO:0000313" key="4">
    <source>
        <dbReference type="Proteomes" id="UP001417504"/>
    </source>
</evidence>
<sequence>MRTKIGAFGSLLALPESVQHRRLSHSITPLPVHQQRLVSLLDSCSDFISLRKIHAFVIVVGLQNHIFLSCKLLHRYAHYGCLAESRYVFNTIINTNLSLWNSILVAYFRTHHYNEVLTLFSKLKQLNIGIDSSALTVVLKSCAENCGVEFGRGVHVNAVKLGLHIDRYVGSSLIGFYSKCGDVGDARKVFDEMSDRDIVTHTAMITAYAQADDFRAYDAFEIVMDLQRAGLDPNRVTLVSLLQVASKLQLRKEGRFIHGYAVRRGMDCFDEILETSLMNVYIKTGSMNEAESIFRRMHTKSNASWNTLIAGYIQNGQPWRALDVFYCLVMKNRTPDLISLANGLLSCADLKLLRQGKSIHGHVIRSGIDMDLIATTALIDMYSKCNCFEQAEALFDGVESRDVILFNVLIAAYLENGLVEKAMKTFDRMLNSGVRPNLATMFNILSAYADLKDIKSGMGIHGYIVRQGLEHNTEIANHILYMYAKCGRIDLAREVFNRVTSRDLVSWTSMMMGCVNYGHADEVLALFRMMQKDGMQPDSVTLVSLLKSFSQLGSLKLAMEIHGQAYRIQLDIDIPLIDALATTYAKCGRLDMARVLFECTSQRDLKSWNTVIAAHALHGNCEEALEFFGRMCRDGVEPDESTFTSLLSACSHAGLVEEGQRLFHSMTADYSISPCEEHYSCMVDLLGRAGRLEEAYELLNCFPLSRSTSALTALLSACRLYKNLELGELVGRKLMDIVPECSSTYALLSNIYADAGKWSEMANLRTHLMYYDLKKLPGHSMLI</sequence>
<proteinExistence type="predicted"/>
<evidence type="ECO:0000256" key="1">
    <source>
        <dbReference type="ARBA" id="ARBA00022737"/>
    </source>
</evidence>
<dbReference type="Pfam" id="PF20431">
    <property type="entry name" value="E_motif"/>
    <property type="match status" value="1"/>
</dbReference>
<feature type="repeat" description="PPR" evidence="2">
    <location>
        <begin position="604"/>
        <end position="638"/>
    </location>
</feature>
<dbReference type="Pfam" id="PF01535">
    <property type="entry name" value="PPR"/>
    <property type="match status" value="5"/>
</dbReference>
<dbReference type="PANTHER" id="PTHR47926:SF452">
    <property type="entry name" value="PENTATRICOPEPTIDE REPEAT-CONTAINING PROTEIN"/>
    <property type="match status" value="1"/>
</dbReference>
<dbReference type="InterPro" id="IPR046848">
    <property type="entry name" value="E_motif"/>
</dbReference>
<dbReference type="EMBL" id="JBBNAE010000006">
    <property type="protein sequence ID" value="KAK9116444.1"/>
    <property type="molecule type" value="Genomic_DNA"/>
</dbReference>
<comment type="caution">
    <text evidence="3">The sequence shown here is derived from an EMBL/GenBank/DDBJ whole genome shotgun (WGS) entry which is preliminary data.</text>
</comment>
<feature type="repeat" description="PPR" evidence="2">
    <location>
        <begin position="166"/>
        <end position="200"/>
    </location>
</feature>
<gene>
    <name evidence="3" type="ORF">Sjap_015391</name>
</gene>
<evidence type="ECO:0008006" key="5">
    <source>
        <dbReference type="Google" id="ProtNLM"/>
    </source>
</evidence>
<dbReference type="Gene3D" id="1.25.40.10">
    <property type="entry name" value="Tetratricopeptide repeat domain"/>
    <property type="match status" value="5"/>
</dbReference>
<keyword evidence="1" id="KW-0677">Repeat</keyword>
<keyword evidence="4" id="KW-1185">Reference proteome</keyword>
<dbReference type="FunFam" id="1.25.40.10:FF:000436">
    <property type="entry name" value="Pentatricopeptide repeat-containing protein At5g39350 family"/>
    <property type="match status" value="1"/>
</dbReference>
<feature type="repeat" description="PPR" evidence="2">
    <location>
        <begin position="301"/>
        <end position="335"/>
    </location>
</feature>
<dbReference type="PROSITE" id="PS51375">
    <property type="entry name" value="PPR"/>
    <property type="match status" value="6"/>
</dbReference>
<reference evidence="3 4" key="1">
    <citation type="submission" date="2024-01" db="EMBL/GenBank/DDBJ databases">
        <title>Genome assemblies of Stephania.</title>
        <authorList>
            <person name="Yang L."/>
        </authorList>
    </citation>
    <scope>NUCLEOTIDE SEQUENCE [LARGE SCALE GENOMIC DNA]</scope>
    <source>
        <strain evidence="3">QJT</strain>
        <tissue evidence="3">Leaf</tissue>
    </source>
</reference>
<dbReference type="PANTHER" id="PTHR47926">
    <property type="entry name" value="PENTATRICOPEPTIDE REPEAT-CONTAINING PROTEIN"/>
    <property type="match status" value="1"/>
</dbReference>
<dbReference type="NCBIfam" id="TIGR00756">
    <property type="entry name" value="PPR"/>
    <property type="match status" value="5"/>
</dbReference>
<feature type="repeat" description="PPR" evidence="2">
    <location>
        <begin position="402"/>
        <end position="436"/>
    </location>
</feature>
<name>A0AAP0IJ24_9MAGN</name>
<dbReference type="InterPro" id="IPR002885">
    <property type="entry name" value="PPR_rpt"/>
</dbReference>
<evidence type="ECO:0000313" key="3">
    <source>
        <dbReference type="EMBL" id="KAK9116444.1"/>
    </source>
</evidence>
<dbReference type="FunFam" id="1.25.40.10:FF:000880">
    <property type="entry name" value="Pentatricopeptide (PPR) repeat-containing protein-like"/>
    <property type="match status" value="1"/>
</dbReference>
<dbReference type="Pfam" id="PF13812">
    <property type="entry name" value="PPR_3"/>
    <property type="match status" value="1"/>
</dbReference>
<dbReference type="Pfam" id="PF13041">
    <property type="entry name" value="PPR_2"/>
    <property type="match status" value="3"/>
</dbReference>
<evidence type="ECO:0000256" key="2">
    <source>
        <dbReference type="PROSITE-ProRule" id="PRU00708"/>
    </source>
</evidence>